<dbReference type="AlphaFoldDB" id="A0A387H2L4"/>
<dbReference type="KEGG" id="shun:DWB77_00003"/>
<reference evidence="2 3" key="1">
    <citation type="submission" date="2018-10" db="EMBL/GenBank/DDBJ databases">
        <title>Relationship between Morphology and Antimicrobial Activity in Streptomyces.</title>
        <authorList>
            <person name="Kang H.J."/>
            <person name="Kim S.B."/>
        </authorList>
    </citation>
    <scope>NUCLEOTIDE SEQUENCE [LARGE SCALE GENOMIC DNA]</scope>
    <source>
        <strain evidence="2 3">BH38</strain>
    </source>
</reference>
<keyword evidence="3" id="KW-1185">Reference proteome</keyword>
<accession>A0A387H2L4</accession>
<evidence type="ECO:0000313" key="3">
    <source>
        <dbReference type="Proteomes" id="UP000271554"/>
    </source>
</evidence>
<evidence type="ECO:0000256" key="1">
    <source>
        <dbReference type="SAM" id="MobiDB-lite"/>
    </source>
</evidence>
<organism evidence="2 3">
    <name type="scientific">Streptomyces hundungensis</name>
    <dbReference type="NCBI Taxonomy" id="1077946"/>
    <lineage>
        <taxon>Bacteria</taxon>
        <taxon>Bacillati</taxon>
        <taxon>Actinomycetota</taxon>
        <taxon>Actinomycetes</taxon>
        <taxon>Kitasatosporales</taxon>
        <taxon>Streptomycetaceae</taxon>
        <taxon>Streptomyces</taxon>
    </lineage>
</organism>
<evidence type="ECO:0000313" key="2">
    <source>
        <dbReference type="EMBL" id="AYG77896.1"/>
    </source>
</evidence>
<dbReference type="EMBL" id="CP032698">
    <property type="protein sequence ID" value="AYG77896.1"/>
    <property type="molecule type" value="Genomic_DNA"/>
</dbReference>
<sequence length="107" mass="12044">MTGTEPCDLPGMIRLSVSYRPYDNDIIRCQGWTMPANARFTPLWLPRTERVTCEPCSTTHDVEVDRASEGRIRSWFCSGHAARPSLKWQRRLPPGPAHPVPALLGLS</sequence>
<protein>
    <submittedName>
        <fullName evidence="2">Uncharacterized protein</fullName>
    </submittedName>
</protein>
<name>A0A387H2L4_9ACTN</name>
<proteinExistence type="predicted"/>
<gene>
    <name evidence="2" type="ORF">DWB77_00003</name>
</gene>
<dbReference type="Proteomes" id="UP000271554">
    <property type="component" value="Chromosome"/>
</dbReference>
<dbReference type="RefSeq" id="WP_216826799.1">
    <property type="nucleotide sequence ID" value="NZ_CP032698.1"/>
</dbReference>
<feature type="region of interest" description="Disordered" evidence="1">
    <location>
        <begin position="88"/>
        <end position="107"/>
    </location>
</feature>